<dbReference type="GO" id="GO:0005758">
    <property type="term" value="C:mitochondrial intermembrane space"/>
    <property type="evidence" value="ECO:0007669"/>
    <property type="project" value="InterPro"/>
</dbReference>
<sequence>MVEYFLGQSVLRRSWDQVFDAFWQRYPNPYSKDVLTDDTVHQEVTADQKLLSRRLLTTTNRMPRWAERLFPANVAHSGYILEGSIVDPQSVTMTTFTWNISHARLLVVDERCVYCVNSDSSGWTETRREAWVSSSLSGVSRAVQEFGLARFKSNVTKTVKGFEYILAKLQGEAPPKTLAETAKEAKEKAKEKTLAATGSKILSQKEKKKKRKENLSVFHLFPVPIID</sequence>
<dbReference type="InterPro" id="IPR037365">
    <property type="entry name" value="Slowmo/Ups"/>
</dbReference>
<keyword evidence="3" id="KW-1185">Reference proteome</keyword>
<proteinExistence type="predicted"/>
<evidence type="ECO:0000313" key="3">
    <source>
        <dbReference type="Proteomes" id="UP000233040"/>
    </source>
</evidence>
<feature type="domain" description="PRELI/MSF1" evidence="1">
    <location>
        <begin position="2"/>
        <end position="174"/>
    </location>
</feature>
<reference evidence="2" key="1">
    <citation type="submission" date="2025-08" db="UniProtKB">
        <authorList>
            <consortium name="Ensembl"/>
        </authorList>
    </citation>
    <scope>IDENTIFICATION</scope>
</reference>
<dbReference type="Pfam" id="PF04707">
    <property type="entry name" value="PRELI"/>
    <property type="match status" value="1"/>
</dbReference>
<dbReference type="GeneTree" id="ENSGT00950000182810"/>
<dbReference type="OMA" id="WNLNHTK"/>
<evidence type="ECO:0000313" key="2">
    <source>
        <dbReference type="Ensembl" id="ENSCCAP00000019239.1"/>
    </source>
</evidence>
<dbReference type="STRING" id="9516.ENSCCAP00000019239"/>
<accession>A0A2K5QTM2</accession>
<dbReference type="InterPro" id="IPR006797">
    <property type="entry name" value="PRELI/MSF1_dom"/>
</dbReference>
<dbReference type="Proteomes" id="UP000233040">
    <property type="component" value="Unassembled WGS sequence"/>
</dbReference>
<evidence type="ECO:0000259" key="1">
    <source>
        <dbReference type="PROSITE" id="PS50904"/>
    </source>
</evidence>
<organism evidence="2 3">
    <name type="scientific">Cebus imitator</name>
    <name type="common">Panamanian white-faced capuchin</name>
    <name type="synonym">Cebus capucinus imitator</name>
    <dbReference type="NCBI Taxonomy" id="2715852"/>
    <lineage>
        <taxon>Eukaryota</taxon>
        <taxon>Metazoa</taxon>
        <taxon>Chordata</taxon>
        <taxon>Craniata</taxon>
        <taxon>Vertebrata</taxon>
        <taxon>Euteleostomi</taxon>
        <taxon>Mammalia</taxon>
        <taxon>Eutheria</taxon>
        <taxon>Euarchontoglires</taxon>
        <taxon>Primates</taxon>
        <taxon>Haplorrhini</taxon>
        <taxon>Platyrrhini</taxon>
        <taxon>Cebidae</taxon>
        <taxon>Cebinae</taxon>
        <taxon>Cebus</taxon>
    </lineage>
</organism>
<dbReference type="AlphaFoldDB" id="A0A2K5QTM2"/>
<name>A0A2K5QTM2_CEBIM</name>
<dbReference type="PROSITE" id="PS50904">
    <property type="entry name" value="PRELI_MSF1"/>
    <property type="match status" value="1"/>
</dbReference>
<reference evidence="2" key="2">
    <citation type="submission" date="2025-09" db="UniProtKB">
        <authorList>
            <consortium name="Ensembl"/>
        </authorList>
    </citation>
    <scope>IDENTIFICATION</scope>
</reference>
<protein>
    <recommendedName>
        <fullName evidence="1">PRELI/MSF1 domain-containing protein</fullName>
    </recommendedName>
</protein>
<dbReference type="Ensembl" id="ENSCCAT00000036720.1">
    <property type="protein sequence ID" value="ENSCCAP00000019239.1"/>
    <property type="gene ID" value="ENSCCAG00000027466.1"/>
</dbReference>
<dbReference type="PANTHER" id="PTHR11158">
    <property type="entry name" value="MSF1/PX19 RELATED"/>
    <property type="match status" value="1"/>
</dbReference>